<dbReference type="GO" id="GO:0008837">
    <property type="term" value="F:diaminopimelate epimerase activity"/>
    <property type="evidence" value="ECO:0007669"/>
    <property type="project" value="UniProtKB-UniRule"/>
</dbReference>
<keyword evidence="4 8" id="KW-0028">Amino-acid biosynthesis</keyword>
<dbReference type="AlphaFoldDB" id="A0A926D5M5"/>
<feature type="binding site" evidence="8">
    <location>
        <position position="62"/>
    </location>
    <ligand>
        <name>substrate</name>
    </ligand>
</feature>
<evidence type="ECO:0000313" key="11">
    <source>
        <dbReference type="Proteomes" id="UP000623172"/>
    </source>
</evidence>
<comment type="caution">
    <text evidence="10">The sequence shown here is derived from an EMBL/GenBank/DDBJ whole genome shotgun (WGS) entry which is preliminary data.</text>
</comment>
<feature type="binding site" evidence="8">
    <location>
        <begin position="211"/>
        <end position="212"/>
    </location>
    <ligand>
        <name>substrate</name>
    </ligand>
</feature>
<evidence type="ECO:0000256" key="4">
    <source>
        <dbReference type="ARBA" id="ARBA00022605"/>
    </source>
</evidence>
<feature type="binding site" evidence="8">
    <location>
        <position position="11"/>
    </location>
    <ligand>
        <name>substrate</name>
    </ligand>
</feature>
<dbReference type="PANTHER" id="PTHR31689">
    <property type="entry name" value="DIAMINOPIMELATE EPIMERASE, CHLOROPLASTIC"/>
    <property type="match status" value="1"/>
</dbReference>
<keyword evidence="8" id="KW-0963">Cytoplasm</keyword>
<feature type="binding site" evidence="8">
    <location>
        <begin position="72"/>
        <end position="73"/>
    </location>
    <ligand>
        <name>substrate</name>
    </ligand>
</feature>
<dbReference type="EMBL" id="JACRSR010000002">
    <property type="protein sequence ID" value="MBC8531686.1"/>
    <property type="molecule type" value="Genomic_DNA"/>
</dbReference>
<evidence type="ECO:0000256" key="7">
    <source>
        <dbReference type="ARBA" id="ARBA00051712"/>
    </source>
</evidence>
<evidence type="ECO:0000256" key="1">
    <source>
        <dbReference type="ARBA" id="ARBA00005196"/>
    </source>
</evidence>
<evidence type="ECO:0000256" key="8">
    <source>
        <dbReference type="HAMAP-Rule" id="MF_00197"/>
    </source>
</evidence>
<dbReference type="Pfam" id="PF01678">
    <property type="entry name" value="DAP_epimerase"/>
    <property type="match status" value="2"/>
</dbReference>
<feature type="binding site" evidence="8">
    <location>
        <position position="193"/>
    </location>
    <ligand>
        <name>substrate</name>
    </ligand>
</feature>
<gene>
    <name evidence="8" type="primary">dapF</name>
    <name evidence="10" type="ORF">H8696_07465</name>
</gene>
<dbReference type="PANTHER" id="PTHR31689:SF0">
    <property type="entry name" value="DIAMINOPIMELATE EPIMERASE"/>
    <property type="match status" value="1"/>
</dbReference>
<feature type="active site" evidence="9">
    <location>
        <position position="71"/>
    </location>
</feature>
<organism evidence="10 11">
    <name type="scientific">Gehongia tenuis</name>
    <dbReference type="NCBI Taxonomy" id="2763655"/>
    <lineage>
        <taxon>Bacteria</taxon>
        <taxon>Bacillati</taxon>
        <taxon>Bacillota</taxon>
        <taxon>Clostridia</taxon>
        <taxon>Christensenellales</taxon>
        <taxon>Christensenellaceae</taxon>
        <taxon>Gehongia</taxon>
    </lineage>
</organism>
<feature type="active site" description="Proton acceptor" evidence="8">
    <location>
        <position position="220"/>
    </location>
</feature>
<feature type="site" description="Could be important to modulate the pK values of the two catalytic cysteine residues" evidence="8">
    <location>
        <position position="211"/>
    </location>
</feature>
<evidence type="ECO:0000256" key="6">
    <source>
        <dbReference type="ARBA" id="ARBA00023235"/>
    </source>
</evidence>
<dbReference type="InterPro" id="IPR018510">
    <property type="entry name" value="DAP_epimerase_AS"/>
</dbReference>
<evidence type="ECO:0000313" key="10">
    <source>
        <dbReference type="EMBL" id="MBC8531686.1"/>
    </source>
</evidence>
<dbReference type="PROSITE" id="PS01326">
    <property type="entry name" value="DAP_EPIMERASE"/>
    <property type="match status" value="1"/>
</dbReference>
<feature type="binding site" evidence="8">
    <location>
        <begin position="221"/>
        <end position="222"/>
    </location>
    <ligand>
        <name>substrate</name>
    </ligand>
</feature>
<name>A0A926D5M5_9FIRM</name>
<dbReference type="HAMAP" id="MF_00197">
    <property type="entry name" value="DAP_epimerase"/>
    <property type="match status" value="1"/>
</dbReference>
<comment type="subunit">
    <text evidence="8">Homodimer.</text>
</comment>
<feature type="binding site" evidence="8">
    <location>
        <position position="160"/>
    </location>
    <ligand>
        <name>substrate</name>
    </ligand>
</feature>
<dbReference type="InterPro" id="IPR001653">
    <property type="entry name" value="DAP_epimerase_DapF"/>
</dbReference>
<evidence type="ECO:0000256" key="3">
    <source>
        <dbReference type="ARBA" id="ARBA00013080"/>
    </source>
</evidence>
<keyword evidence="6 8" id="KW-0413">Isomerase</keyword>
<evidence type="ECO:0000256" key="2">
    <source>
        <dbReference type="ARBA" id="ARBA00010219"/>
    </source>
</evidence>
<comment type="similarity">
    <text evidence="2 8">Belongs to the diaminopimelate epimerase family.</text>
</comment>
<dbReference type="Gene3D" id="3.10.310.10">
    <property type="entry name" value="Diaminopimelate Epimerase, Chain A, domain 1"/>
    <property type="match status" value="2"/>
</dbReference>
<dbReference type="SUPFAM" id="SSF54506">
    <property type="entry name" value="Diaminopimelate epimerase-like"/>
    <property type="match status" value="1"/>
</dbReference>
<dbReference type="GO" id="GO:0009089">
    <property type="term" value="P:lysine biosynthetic process via diaminopimelate"/>
    <property type="evidence" value="ECO:0007669"/>
    <property type="project" value="UniProtKB-UniRule"/>
</dbReference>
<dbReference type="Proteomes" id="UP000623172">
    <property type="component" value="Unassembled WGS sequence"/>
</dbReference>
<reference evidence="10" key="1">
    <citation type="submission" date="2020-08" db="EMBL/GenBank/DDBJ databases">
        <title>Genome public.</title>
        <authorList>
            <person name="Liu C."/>
            <person name="Sun Q."/>
        </authorList>
    </citation>
    <scope>NUCLEOTIDE SEQUENCE</scope>
    <source>
        <strain evidence="10">NSJ-53</strain>
    </source>
</reference>
<evidence type="ECO:0000256" key="5">
    <source>
        <dbReference type="ARBA" id="ARBA00023154"/>
    </source>
</evidence>
<accession>A0A926D5M5</accession>
<protein>
    <recommendedName>
        <fullName evidence="3 8">Diaminopimelate epimerase</fullName>
        <shortName evidence="8">DAP epimerase</shortName>
        <ecNumber evidence="3 8">5.1.1.7</ecNumber>
    </recommendedName>
    <alternativeName>
        <fullName evidence="8">PLP-independent amino acid racemase</fullName>
    </alternativeName>
</protein>
<dbReference type="EC" id="5.1.1.7" evidence="3 8"/>
<comment type="pathway">
    <text evidence="1 8">Amino-acid biosynthesis; L-lysine biosynthesis via DAP pathway; DL-2,6-diaminopimelate from LL-2,6-diaminopimelate: step 1/1.</text>
</comment>
<keyword evidence="5 8" id="KW-0457">Lysine biosynthesis</keyword>
<comment type="caution">
    <text evidence="8">Lacks conserved residue(s) required for the propagation of feature annotation.</text>
</comment>
<comment type="function">
    <text evidence="8">Catalyzes the stereoinversion of LL-2,6-diaminopimelate (L,L-DAP) to meso-diaminopimelate (meso-DAP), a precursor of L-lysine and an essential component of the bacterial peptidoglycan.</text>
</comment>
<evidence type="ECO:0000256" key="9">
    <source>
        <dbReference type="PROSITE-ProRule" id="PRU10125"/>
    </source>
</evidence>
<feature type="site" description="Could be important to modulate the pK values of the two catalytic cysteine residues" evidence="8">
    <location>
        <position position="162"/>
    </location>
</feature>
<comment type="subcellular location">
    <subcellularLocation>
        <location evidence="8">Cytoplasm</location>
    </subcellularLocation>
</comment>
<dbReference type="GO" id="GO:0005829">
    <property type="term" value="C:cytosol"/>
    <property type="evidence" value="ECO:0007669"/>
    <property type="project" value="TreeGrafter"/>
</dbReference>
<dbReference type="RefSeq" id="WP_249316296.1">
    <property type="nucleotide sequence ID" value="NZ_JACRSR010000002.1"/>
</dbReference>
<keyword evidence="11" id="KW-1185">Reference proteome</keyword>
<feature type="active site" description="Proton donor" evidence="8">
    <location>
        <position position="71"/>
    </location>
</feature>
<sequence>MRFTKMTSLGNDFVFVDGIHQNIHDPNRLAKFVSNRNYGVGADGLVLICPSQNADFRMRIFNPDGTEAQICGNAIRSVGKFVYHYGITRKTRMRIETIAGVKVVTLDVKSGKVVNITANFGSPILEAAKAPVITDLEQFIDQPVEVLDRTFHVTAMSLGNPHMVAFVEDVDHFDLEKYGPAMEHHPLYPERANCEFAEILAPDRIRFRVWERSVGETLACGTGSCASVVAGVLTGRCNRSVDVEQKGGVIHIEWDECTGDLFMTGPSTVVFDGEFVEGNPYEENAPWD</sequence>
<comment type="catalytic activity">
    <reaction evidence="7 8">
        <text>(2S,6S)-2,6-diaminopimelate = meso-2,6-diaminopimelate</text>
        <dbReference type="Rhea" id="RHEA:15393"/>
        <dbReference type="ChEBI" id="CHEBI:57609"/>
        <dbReference type="ChEBI" id="CHEBI:57791"/>
        <dbReference type="EC" id="5.1.1.7"/>
    </reaction>
</comment>
<dbReference type="NCBIfam" id="TIGR00652">
    <property type="entry name" value="DapF"/>
    <property type="match status" value="1"/>
</dbReference>
<proteinExistence type="inferred from homology"/>